<dbReference type="GO" id="GO:0044718">
    <property type="term" value="P:siderophore transmembrane transport"/>
    <property type="evidence" value="ECO:0007669"/>
    <property type="project" value="TreeGrafter"/>
</dbReference>
<sequence length="973" mass="107038">MPIANANVGDSSVKGHVILAGQSASEGVNITIINVDTGNKLNVTTNANGNYTLTGLKPGNYSIQIGESARLSDVFNIQVGQSKVMDLDDSATSTSDENIEVISIVGNTNNFDVTSEVGTSVSAMQIQRLPQINRNFLAFADQAPGVNLSVSQADGSIKVSSGAQTASAVNVFIDGIGQKDYVLKSGISGQDSSRGNPFPQTAIGEYRIISSNYKAEFEQVSSAAIVAVTKSGTNELKGGVFYDFTDSGLREKTPIEETNGEKADSQQEQFGFWLAGPLIKDTLHYFATYERKQNDDLREVRVNRQDLVDNYPQFLQDAIAQNVGATTAKFEEDLFFAKLDWNINDDQNLSASVKYRDEVEVTGIGGENTAEYGTDKENDDLRLTVNHQYWGDSWSNNIALTYEDAVWSPHARTSGFGAKYYIGTDDQISGGIINLGAGPDFQEKGQKGWSIKNDLTFTDIIWNGEHTVKMGFNYKTIELTAIEKNPANPQVYYVLDATNISADDSTTIMTAVPYKVEYGQALGTIGNGAAVSKNKQFGLYIQDDWAVNDRLELNLGLRLSYEDSPLYTDYQTPEDVVNAVTNWPNIENTDYQISDYISTGNERSGNDVQWEPRLGFSYLLTEDATHLLFGGYGRSYDRNRFDNLQLETTKGTFPKRTVNFSGDHLQPCNAPCIPFTEAYLTTLDQPTATGSREVFMLNNNLKQPYADQYSIGVRSTYQDFSTEFGFTRVETRDGFMYQIGNRRTDGTFFAPDTTWGVPWGDNIPSDDLSNLLLGNNGLESDRDSVHVKLTKAHDQGSNWGGALTYTYTDATENRQFGEIFALDYPNIDGFGTNASAGISDHVLVASLTYDLPWQIKMATKLTLKSAAPFYGTDCRAGWSDCSYSIGYQDEKNVLIGDWAYRQVDLSLSKDFNMGVGAMYVRLDVLNLLNTKNYGVSDTWFGGAGEELPASNGAHNGQLAGPTRTLKLSVGYNF</sequence>
<dbReference type="EMBL" id="BAEO01000062">
    <property type="protein sequence ID" value="GAC21589.1"/>
    <property type="molecule type" value="Genomic_DNA"/>
</dbReference>
<gene>
    <name evidence="9" type="ORF">GARC_4647</name>
</gene>
<keyword evidence="2 7" id="KW-0813">Transport</keyword>
<comment type="subcellular location">
    <subcellularLocation>
        <location evidence="1 7">Cell outer membrane</location>
        <topology evidence="1 7">Multi-pass membrane protein</topology>
    </subcellularLocation>
</comment>
<evidence type="ECO:0000256" key="6">
    <source>
        <dbReference type="ARBA" id="ARBA00023237"/>
    </source>
</evidence>
<dbReference type="InterPro" id="IPR039426">
    <property type="entry name" value="TonB-dep_rcpt-like"/>
</dbReference>
<dbReference type="Gene3D" id="2.40.170.20">
    <property type="entry name" value="TonB-dependent receptor, beta-barrel domain"/>
    <property type="match status" value="1"/>
</dbReference>
<dbReference type="SUPFAM" id="SSF56935">
    <property type="entry name" value="Porins"/>
    <property type="match status" value="1"/>
</dbReference>
<proteinExistence type="inferred from homology"/>
<accession>K6XLQ3</accession>
<evidence type="ECO:0000259" key="8">
    <source>
        <dbReference type="Pfam" id="PF25183"/>
    </source>
</evidence>
<name>K6XLQ3_9ALTE</name>
<keyword evidence="10" id="KW-1185">Reference proteome</keyword>
<evidence type="ECO:0000256" key="2">
    <source>
        <dbReference type="ARBA" id="ARBA00022448"/>
    </source>
</evidence>
<dbReference type="Proteomes" id="UP000006327">
    <property type="component" value="Unassembled WGS sequence"/>
</dbReference>
<evidence type="ECO:0000313" key="10">
    <source>
        <dbReference type="Proteomes" id="UP000006327"/>
    </source>
</evidence>
<keyword evidence="6 7" id="KW-0998">Cell outer membrane</keyword>
<dbReference type="SUPFAM" id="SSF49452">
    <property type="entry name" value="Starch-binding domain-like"/>
    <property type="match status" value="1"/>
</dbReference>
<dbReference type="AlphaFoldDB" id="K6XLQ3"/>
<comment type="caution">
    <text evidence="9">The sequence shown here is derived from an EMBL/GenBank/DDBJ whole genome shotgun (WGS) entry which is preliminary data.</text>
</comment>
<evidence type="ECO:0000256" key="5">
    <source>
        <dbReference type="ARBA" id="ARBA00023136"/>
    </source>
</evidence>
<keyword evidence="5 7" id="KW-0472">Membrane</keyword>
<feature type="domain" description="TonB-dependent transporter Oar-like beta-barrel" evidence="8">
    <location>
        <begin position="228"/>
        <end position="293"/>
    </location>
</feature>
<evidence type="ECO:0000256" key="4">
    <source>
        <dbReference type="ARBA" id="ARBA00022692"/>
    </source>
</evidence>
<dbReference type="PROSITE" id="PS52016">
    <property type="entry name" value="TONB_DEPENDENT_REC_3"/>
    <property type="match status" value="1"/>
</dbReference>
<dbReference type="GO" id="GO:0009279">
    <property type="term" value="C:cell outer membrane"/>
    <property type="evidence" value="ECO:0007669"/>
    <property type="project" value="UniProtKB-SubCell"/>
</dbReference>
<keyword evidence="4 7" id="KW-0812">Transmembrane</keyword>
<dbReference type="STRING" id="493475.GARC_4647"/>
<keyword evidence="3 7" id="KW-1134">Transmembrane beta strand</keyword>
<dbReference type="eggNOG" id="COG4771">
    <property type="taxonomic scope" value="Bacteria"/>
</dbReference>
<evidence type="ECO:0000313" key="9">
    <source>
        <dbReference type="EMBL" id="GAC21589.1"/>
    </source>
</evidence>
<organism evidence="9 10">
    <name type="scientific">Paraglaciecola arctica BSs20135</name>
    <dbReference type="NCBI Taxonomy" id="493475"/>
    <lineage>
        <taxon>Bacteria</taxon>
        <taxon>Pseudomonadati</taxon>
        <taxon>Pseudomonadota</taxon>
        <taxon>Gammaproteobacteria</taxon>
        <taxon>Alteromonadales</taxon>
        <taxon>Alteromonadaceae</taxon>
        <taxon>Paraglaciecola</taxon>
    </lineage>
</organism>
<dbReference type="Pfam" id="PF25183">
    <property type="entry name" value="OMP_b-brl_4"/>
    <property type="match status" value="2"/>
</dbReference>
<dbReference type="PANTHER" id="PTHR30069">
    <property type="entry name" value="TONB-DEPENDENT OUTER MEMBRANE RECEPTOR"/>
    <property type="match status" value="1"/>
</dbReference>
<evidence type="ECO:0000256" key="3">
    <source>
        <dbReference type="ARBA" id="ARBA00022452"/>
    </source>
</evidence>
<dbReference type="GO" id="GO:0015344">
    <property type="term" value="F:siderophore uptake transmembrane transporter activity"/>
    <property type="evidence" value="ECO:0007669"/>
    <property type="project" value="TreeGrafter"/>
</dbReference>
<dbReference type="InterPro" id="IPR013784">
    <property type="entry name" value="Carb-bd-like_fold"/>
</dbReference>
<comment type="similarity">
    <text evidence="7">Belongs to the TonB-dependent receptor family.</text>
</comment>
<feature type="domain" description="TonB-dependent transporter Oar-like beta-barrel" evidence="8">
    <location>
        <begin position="307"/>
        <end position="854"/>
    </location>
</feature>
<dbReference type="PANTHER" id="PTHR30069:SF46">
    <property type="entry name" value="OAR PROTEIN"/>
    <property type="match status" value="1"/>
</dbReference>
<dbReference type="InterPro" id="IPR013783">
    <property type="entry name" value="Ig-like_fold"/>
</dbReference>
<dbReference type="GO" id="GO:0030246">
    <property type="term" value="F:carbohydrate binding"/>
    <property type="evidence" value="ECO:0007669"/>
    <property type="project" value="InterPro"/>
</dbReference>
<evidence type="ECO:0000256" key="7">
    <source>
        <dbReference type="PROSITE-ProRule" id="PRU01360"/>
    </source>
</evidence>
<protein>
    <recommendedName>
        <fullName evidence="8">TonB-dependent transporter Oar-like beta-barrel domain-containing protein</fullName>
    </recommendedName>
</protein>
<dbReference type="Gene3D" id="2.60.40.10">
    <property type="entry name" value="Immunoglobulins"/>
    <property type="match status" value="1"/>
</dbReference>
<dbReference type="Pfam" id="PF13620">
    <property type="entry name" value="CarboxypepD_reg"/>
    <property type="match status" value="1"/>
</dbReference>
<reference evidence="9 10" key="1">
    <citation type="journal article" date="2017" name="Antonie Van Leeuwenhoek">
        <title>Rhizobium rhizosphaerae sp. nov., a novel species isolated from rice rhizosphere.</title>
        <authorList>
            <person name="Zhao J.J."/>
            <person name="Zhang J."/>
            <person name="Zhang R.J."/>
            <person name="Zhang C.W."/>
            <person name="Yin H.Q."/>
            <person name="Zhang X.X."/>
        </authorList>
    </citation>
    <scope>NUCLEOTIDE SEQUENCE [LARGE SCALE GENOMIC DNA]</scope>
    <source>
        <strain evidence="9 10">BSs20135</strain>
    </source>
</reference>
<dbReference type="InterPro" id="IPR036942">
    <property type="entry name" value="Beta-barrel_TonB_sf"/>
</dbReference>
<dbReference type="InterPro" id="IPR057601">
    <property type="entry name" value="Oar-like_b-barrel"/>
</dbReference>
<evidence type="ECO:0000256" key="1">
    <source>
        <dbReference type="ARBA" id="ARBA00004571"/>
    </source>
</evidence>